<evidence type="ECO:0000256" key="1">
    <source>
        <dbReference type="SAM" id="MobiDB-lite"/>
    </source>
</evidence>
<evidence type="ECO:0000256" key="2">
    <source>
        <dbReference type="SAM" id="SignalP"/>
    </source>
</evidence>
<organism evidence="3 4">
    <name type="scientific">Corynebacterium accolens</name>
    <dbReference type="NCBI Taxonomy" id="38284"/>
    <lineage>
        <taxon>Bacteria</taxon>
        <taxon>Bacillati</taxon>
        <taxon>Actinomycetota</taxon>
        <taxon>Actinomycetes</taxon>
        <taxon>Mycobacteriales</taxon>
        <taxon>Corynebacteriaceae</taxon>
        <taxon>Corynebacterium</taxon>
    </lineage>
</organism>
<feature type="region of interest" description="Disordered" evidence="1">
    <location>
        <begin position="36"/>
        <end position="55"/>
    </location>
</feature>
<comment type="caution">
    <text evidence="3">The sequence shown here is derived from an EMBL/GenBank/DDBJ whole genome shotgun (WGS) entry which is preliminary data.</text>
</comment>
<name>A0AAP4BXE7_9CORY</name>
<reference evidence="3" key="1">
    <citation type="submission" date="2023-05" db="EMBL/GenBank/DDBJ databases">
        <title>Metabolic capabilities are highly conserved among human nasal-associated Corynebacterium species in pangenomic analyses.</title>
        <authorList>
            <person name="Tran T.H."/>
            <person name="Roberts A.Q."/>
            <person name="Escapa I.F."/>
            <person name="Gao W."/>
            <person name="Conlan S."/>
            <person name="Kong H."/>
            <person name="Segre J.A."/>
            <person name="Kelly M.S."/>
            <person name="Lemon K.P."/>
        </authorList>
    </citation>
    <scope>NUCLEOTIDE SEQUENCE</scope>
    <source>
        <strain evidence="3">KPL2618</strain>
    </source>
</reference>
<dbReference type="EMBL" id="JASNVU010000003">
    <property type="protein sequence ID" value="MDK4334404.1"/>
    <property type="molecule type" value="Genomic_DNA"/>
</dbReference>
<feature type="chain" id="PRO_5042919681" description="Prolipoprotein LppL" evidence="2">
    <location>
        <begin position="24"/>
        <end position="350"/>
    </location>
</feature>
<dbReference type="Proteomes" id="UP001230317">
    <property type="component" value="Unassembled WGS sequence"/>
</dbReference>
<dbReference type="RefSeq" id="WP_005282979.1">
    <property type="nucleotide sequence ID" value="NZ_JAHWQZ010000002.1"/>
</dbReference>
<evidence type="ECO:0000313" key="3">
    <source>
        <dbReference type="EMBL" id="MDK4334404.1"/>
    </source>
</evidence>
<protein>
    <recommendedName>
        <fullName evidence="5">Prolipoprotein LppL</fullName>
    </recommendedName>
</protein>
<keyword evidence="2" id="KW-0732">Signal</keyword>
<proteinExistence type="predicted"/>
<evidence type="ECO:0008006" key="5">
    <source>
        <dbReference type="Google" id="ProtNLM"/>
    </source>
</evidence>
<evidence type="ECO:0000313" key="4">
    <source>
        <dbReference type="Proteomes" id="UP001230317"/>
    </source>
</evidence>
<gene>
    <name evidence="3" type="ORF">QPX58_03085</name>
</gene>
<dbReference type="AlphaFoldDB" id="A0AAP4BXE7"/>
<sequence length="350" mass="36238">MKSRSRSTLVLSSLLALSTAALAACDSTVGVGGDPETAVKGNATPAASPSDTDPAGTVIDLDEDITDLAAVKDTIAVRTADQVRIGSQDDFAAKKAKSIDVDSTCGDLSSSESGFVLACPDKVLLIDPSAPESPEEIKMEEDFQVTAATQLSTGEVFVTASDSAVVGRYKDGTRDGEISVEAGSDQMLAVPNADGDDGIVRIQRSDSTIQNIDWPNDRAGGRLRAGQGVGQIAVGNNGVVLASDTEGGRIAVYTSDDVVRLHQYGVVDGTPWAVAWDDSRELAWVTTTDNNIAHAYSIDKGVPESRGEIATLADAQNISALSNGTIVVASASGQGLQFVADPHLTKAKES</sequence>
<dbReference type="Gene3D" id="2.130.10.10">
    <property type="entry name" value="YVTN repeat-like/Quinoprotein amine dehydrogenase"/>
    <property type="match status" value="1"/>
</dbReference>
<dbReference type="SUPFAM" id="SSF63829">
    <property type="entry name" value="Calcium-dependent phosphotriesterase"/>
    <property type="match status" value="1"/>
</dbReference>
<feature type="signal peptide" evidence="2">
    <location>
        <begin position="1"/>
        <end position="23"/>
    </location>
</feature>
<dbReference type="InterPro" id="IPR015943">
    <property type="entry name" value="WD40/YVTN_repeat-like_dom_sf"/>
</dbReference>
<dbReference type="PROSITE" id="PS51257">
    <property type="entry name" value="PROKAR_LIPOPROTEIN"/>
    <property type="match status" value="1"/>
</dbReference>
<accession>A0AAP4BXE7</accession>